<sequence>MNFIIFLPVVVGLPFVKSAVDDLALLEKQKFLFEIVHRIEDPPMFEEHIRLGRTLVYNKEKYQQFDANMMAFYESYKQGALLPRGEFFGALVKSHHEQAYGLFNYFYFAKDWATCQQNIAWARIHVNEGMFVYALTLAVIHRDDFKGLMLPTIYEILPKSFFNSKLIHAAEKFDYITWSKYSQYERELDGFEQKSNKYLHDDYFYMKDFKTYQWWKLMDLAEHWHAAEWRFPLRENSKDLIADIEYASVMKNVQMFWHPVDYTRDIKDLNEHSALSYFTEDLGWNEHWYNLNMDYAFFLDGKTFSLDKDRRGEWWLFNVDQILTRYYMEASSHELGKIPKLSWCQPYEYGYNPHLISHNGVGYDSRINHFDYQKNGNCEGLDYMKDGFKRIFDAIESGFLTNNKGEKVDLHTPESVEYIGSLLQGNVDVVDKNYFRYWSMLNNMYLGNAALDDFMVEPSVNLNFETMMRDPIVYSYYKKNVEAFHLYKYNLEPYTTEELLMKDVKIENVDVSELVTYFDWVDFDVSNLLNEEMVFNDGKLVWDKSLYARQMRLNHKPFDYEAIVRSEKPQKVILRAFFGPKFDANGRIISLKENHFIEFDKLVHELAAGENRIKRSSDDFYWTVKDRPTYTELYHQLRAAMDGKHELPLNISEPSCGFPDRLLLPKGWESGYPMQFFFHIAPYEGSGEGYDSTTYCRIGTGERHIDNRPFGYPLDRPINENQFLTPNMYFKDMSIYHYNTLKPHSGTYKNFSEFDYTLPNVSFSKCFL</sequence>
<evidence type="ECO:0000313" key="7">
    <source>
        <dbReference type="Proteomes" id="UP000606786"/>
    </source>
</evidence>
<name>A0A811V813_CERCA</name>
<dbReference type="InterPro" id="IPR005204">
    <property type="entry name" value="Hemocyanin_N"/>
</dbReference>
<evidence type="ECO:0000313" key="6">
    <source>
        <dbReference type="EMBL" id="CAD7005957.1"/>
    </source>
</evidence>
<dbReference type="AlphaFoldDB" id="A0A811V813"/>
<feature type="domain" description="Hemocyanin C-terminal" evidence="5">
    <location>
        <begin position="493"/>
        <end position="737"/>
    </location>
</feature>
<dbReference type="InterPro" id="IPR005203">
    <property type="entry name" value="Hemocyanin_C"/>
</dbReference>
<keyword evidence="2" id="KW-0732">Signal</keyword>
<organism evidence="6 7">
    <name type="scientific">Ceratitis capitata</name>
    <name type="common">Mediterranean fruit fly</name>
    <name type="synonym">Tephritis capitata</name>
    <dbReference type="NCBI Taxonomy" id="7213"/>
    <lineage>
        <taxon>Eukaryota</taxon>
        <taxon>Metazoa</taxon>
        <taxon>Ecdysozoa</taxon>
        <taxon>Arthropoda</taxon>
        <taxon>Hexapoda</taxon>
        <taxon>Insecta</taxon>
        <taxon>Pterygota</taxon>
        <taxon>Neoptera</taxon>
        <taxon>Endopterygota</taxon>
        <taxon>Diptera</taxon>
        <taxon>Brachycera</taxon>
        <taxon>Muscomorpha</taxon>
        <taxon>Tephritoidea</taxon>
        <taxon>Tephritidae</taxon>
        <taxon>Ceratitis</taxon>
        <taxon>Ceratitis</taxon>
    </lineage>
</organism>
<evidence type="ECO:0000256" key="1">
    <source>
        <dbReference type="ARBA" id="ARBA00022761"/>
    </source>
</evidence>
<feature type="signal peptide" evidence="2">
    <location>
        <begin position="1"/>
        <end position="18"/>
    </location>
</feature>
<dbReference type="Gene3D" id="1.20.1370.10">
    <property type="entry name" value="Hemocyanin, N-terminal domain"/>
    <property type="match status" value="1"/>
</dbReference>
<dbReference type="SUPFAM" id="SSF81296">
    <property type="entry name" value="E set domains"/>
    <property type="match status" value="1"/>
</dbReference>
<comment type="caution">
    <text evidence="6">The sequence shown here is derived from an EMBL/GenBank/DDBJ whole genome shotgun (WGS) entry which is preliminary data.</text>
</comment>
<dbReference type="PRINTS" id="PR00187">
    <property type="entry name" value="HAEMOCYANIN"/>
</dbReference>
<gene>
    <name evidence="6" type="ORF">CCAP1982_LOCUS14295</name>
</gene>
<dbReference type="Gene3D" id="1.10.1280.10">
    <property type="entry name" value="Di-copper center containing domain from catechol oxidase"/>
    <property type="match status" value="1"/>
</dbReference>
<feature type="domain" description="Hemocyanin N-terminal" evidence="4">
    <location>
        <begin position="26"/>
        <end position="147"/>
    </location>
</feature>
<dbReference type="EMBL" id="CAJHJT010000034">
    <property type="protein sequence ID" value="CAD7005957.1"/>
    <property type="molecule type" value="Genomic_DNA"/>
</dbReference>
<keyword evidence="1" id="KW-0758">Storage protein</keyword>
<dbReference type="GO" id="GO:0045735">
    <property type="term" value="F:nutrient reservoir activity"/>
    <property type="evidence" value="ECO:0007669"/>
    <property type="project" value="UniProtKB-KW"/>
</dbReference>
<dbReference type="GO" id="GO:0005615">
    <property type="term" value="C:extracellular space"/>
    <property type="evidence" value="ECO:0007669"/>
    <property type="project" value="UniProtKB-ARBA"/>
</dbReference>
<dbReference type="FunFam" id="1.20.1370.10:FF:000003">
    <property type="entry name" value="Larval serum protein 1 gamma"/>
    <property type="match status" value="1"/>
</dbReference>
<evidence type="ECO:0000256" key="2">
    <source>
        <dbReference type="SAM" id="SignalP"/>
    </source>
</evidence>
<keyword evidence="7" id="KW-1185">Reference proteome</keyword>
<dbReference type="Pfam" id="PF03722">
    <property type="entry name" value="Hemocyanin_N"/>
    <property type="match status" value="1"/>
</dbReference>
<dbReference type="SUPFAM" id="SSF48056">
    <property type="entry name" value="Di-copper centre-containing domain"/>
    <property type="match status" value="1"/>
</dbReference>
<dbReference type="Gene3D" id="2.60.40.1520">
    <property type="entry name" value="Hemocyanin, C-terminal domain"/>
    <property type="match status" value="1"/>
</dbReference>
<dbReference type="PANTHER" id="PTHR11511">
    <property type="entry name" value="LARVAL STORAGE PROTEIN/PHENOLOXIDASE"/>
    <property type="match status" value="1"/>
</dbReference>
<dbReference type="InterPro" id="IPR008922">
    <property type="entry name" value="Di-copper_centre_dom_sf"/>
</dbReference>
<dbReference type="InterPro" id="IPR013788">
    <property type="entry name" value="Hemocyanin/hexamerin"/>
</dbReference>
<dbReference type="InterPro" id="IPR037020">
    <property type="entry name" value="Hemocyanin_C_sf"/>
</dbReference>
<dbReference type="GO" id="GO:0097009">
    <property type="term" value="P:energy homeostasis"/>
    <property type="evidence" value="ECO:0007669"/>
    <property type="project" value="UniProtKB-ARBA"/>
</dbReference>
<dbReference type="Proteomes" id="UP000606786">
    <property type="component" value="Unassembled WGS sequence"/>
</dbReference>
<dbReference type="Pfam" id="PF03723">
    <property type="entry name" value="Hemocyanin_C"/>
    <property type="match status" value="1"/>
</dbReference>
<evidence type="ECO:0000259" key="5">
    <source>
        <dbReference type="Pfam" id="PF03723"/>
    </source>
</evidence>
<dbReference type="InterPro" id="IPR014756">
    <property type="entry name" value="Ig_E-set"/>
</dbReference>
<dbReference type="PANTHER" id="PTHR11511:SF5">
    <property type="entry name" value="FAT-BODY PROTEIN 1-RELATED"/>
    <property type="match status" value="1"/>
</dbReference>
<dbReference type="OrthoDB" id="6371642at2759"/>
<feature type="domain" description="Hemocyanin middle" evidence="3">
    <location>
        <begin position="153"/>
        <end position="482"/>
    </location>
</feature>
<evidence type="ECO:0000259" key="4">
    <source>
        <dbReference type="Pfam" id="PF03722"/>
    </source>
</evidence>
<accession>A0A811V813</accession>
<evidence type="ECO:0000259" key="3">
    <source>
        <dbReference type="Pfam" id="PF00372"/>
    </source>
</evidence>
<protein>
    <submittedName>
        <fullName evidence="6">(Mediterranean fruit fly) hypothetical protein</fullName>
    </submittedName>
</protein>
<dbReference type="InterPro" id="IPR000896">
    <property type="entry name" value="Hemocyanin/hexamerin_mid_dom"/>
</dbReference>
<proteinExistence type="predicted"/>
<dbReference type="Pfam" id="PF00372">
    <property type="entry name" value="Hemocyanin_M"/>
    <property type="match status" value="1"/>
</dbReference>
<dbReference type="InterPro" id="IPR036697">
    <property type="entry name" value="Hemocyanin_N_sf"/>
</dbReference>
<feature type="chain" id="PRO_5032489607" evidence="2">
    <location>
        <begin position="19"/>
        <end position="768"/>
    </location>
</feature>
<dbReference type="SUPFAM" id="SSF48050">
    <property type="entry name" value="Hemocyanin, N-terminal domain"/>
    <property type="match status" value="1"/>
</dbReference>
<reference evidence="6" key="1">
    <citation type="submission" date="2020-11" db="EMBL/GenBank/DDBJ databases">
        <authorList>
            <person name="Whitehead M."/>
        </authorList>
    </citation>
    <scope>NUCLEOTIDE SEQUENCE</scope>
    <source>
        <strain evidence="6">EGII</strain>
    </source>
</reference>